<feature type="compositionally biased region" description="Acidic residues" evidence="1">
    <location>
        <begin position="836"/>
        <end position="847"/>
    </location>
</feature>
<feature type="compositionally biased region" description="Basic and acidic residues" evidence="1">
    <location>
        <begin position="253"/>
        <end position="266"/>
    </location>
</feature>
<feature type="region of interest" description="Disordered" evidence="1">
    <location>
        <begin position="119"/>
        <end position="181"/>
    </location>
</feature>
<feature type="compositionally biased region" description="Polar residues" evidence="1">
    <location>
        <begin position="489"/>
        <end position="511"/>
    </location>
</feature>
<feature type="region of interest" description="Disordered" evidence="1">
    <location>
        <begin position="412"/>
        <end position="432"/>
    </location>
</feature>
<proteinExistence type="predicted"/>
<comment type="caution">
    <text evidence="2">The sequence shown here is derived from an EMBL/GenBank/DDBJ whole genome shotgun (WGS) entry which is preliminary data.</text>
</comment>
<feature type="compositionally biased region" description="Basic and acidic residues" evidence="1">
    <location>
        <begin position="415"/>
        <end position="426"/>
    </location>
</feature>
<protein>
    <submittedName>
        <fullName evidence="2">Uncharacterized protein LOC122999612</fullName>
    </submittedName>
</protein>
<accession>A0AAV1NYH5</accession>
<evidence type="ECO:0000313" key="2">
    <source>
        <dbReference type="EMBL" id="CAK6963169.1"/>
    </source>
</evidence>
<feature type="region of interest" description="Disordered" evidence="1">
    <location>
        <begin position="723"/>
        <end position="746"/>
    </location>
</feature>
<sequence>MDKITQEDPQSVSDISSPLSPKRPRTDCISSGKKWFDIRGLLTFRKTAGFPSSTSTLHNNAGLICTAECEDMQDEKPHEQQQDAKLNVTPITKVSSSHTDNRHIGSSAERHFLHLEKDEQPSVTETDKLSSHPADDAGGVLAECHTPKDSCTDTSSRPDCQQLGKSLENEPPGGCSLSSGIDEEGRQVQNSVNQIQVVILSSSDEEVRCQSDYTYEDVLRDIVCKTRSQSAEAEEHNQKGDEHGFSENILFSKEEKEGKRHSDYGDSKSFCCNPEEEPSGNLTEGGKNYIKKSELQIQENENVAVCNVETKEQVNENGMSKNPIFSAAVSTEASVVSYDVTLARDIAIECASLEVDDFCETNEECAAGEMIGNARSETADHLTETPMPARISQELAEGDNDAGSLSVIDPAIWSESDRQAEEKRCNSESTAGVELSQSINVYEMETPLPLCSDVRSIQKISTSDRARQFHNQSSANTQQCKDEKEDLRQSYSEPRSYSITTNETHGMTSDEGSCRWESSPSSRPRSPAKPFPAGHERQESLGTVGHQLKEQDKSGCFFVSLDFPISQEVEYSQTGIVRMDESTEIKEREERRSFGEEVITNRLGNSGEEIELEEEPYQQNERTEDMNTISTLDNNITEWIEDEISTCGNKLAFSEDELVKTLECLSDHLYSADISLMEETVQVKQSVEGEMKTDGYSETSVKSEGDVLHENEHRADMAEISPDDCISDETEGNKLTPASEDEAGNELSYSEYQQKNETLTVNENKDDISGFGFPPMSDAVVPGPHDLSQTCHSKITDNYPTAPNHNDRFSPVPSAFTLYDCVPGAFDTFEKIQLSPDDEDDDDDDDAGPGNSSLLTSLPGQLLKKPQRQLYHSMPVAECDELNEIPEEEEEEELDRFECHTENMRNGFLNSDINCNELASFISAADVIALGWPEQQPNCESIYNHEDLNPPSVFSTVPSGRDSPACDVNEGPTFEMKKQFDMVLKELKLFFDISASDFAGDSRASSPEQCGDVTEASEGDICEDEHLGSPELGRHKDTSSNGADEDRSLETCGGDPVVSCIAGSHDGEQEVPFGGHLCQESSMYTEEKHRGS</sequence>
<dbReference type="EMBL" id="CAWUFR010000063">
    <property type="protein sequence ID" value="CAK6963169.1"/>
    <property type="molecule type" value="Genomic_DNA"/>
</dbReference>
<keyword evidence="3" id="KW-1185">Reference proteome</keyword>
<gene>
    <name evidence="2" type="ORF">FSCOSCO3_A018950</name>
</gene>
<dbReference type="AlphaFoldDB" id="A0AAV1NYH5"/>
<feature type="region of interest" description="Disordered" evidence="1">
    <location>
        <begin position="463"/>
        <end position="536"/>
    </location>
</feature>
<feature type="compositionally biased region" description="Polar residues" evidence="1">
    <location>
        <begin position="468"/>
        <end position="479"/>
    </location>
</feature>
<feature type="compositionally biased region" description="Basic and acidic residues" evidence="1">
    <location>
        <begin position="1024"/>
        <end position="1049"/>
    </location>
</feature>
<feature type="region of interest" description="Disordered" evidence="1">
    <location>
        <begin position="253"/>
        <end position="286"/>
    </location>
</feature>
<reference evidence="2 3" key="1">
    <citation type="submission" date="2024-01" db="EMBL/GenBank/DDBJ databases">
        <authorList>
            <person name="Alioto T."/>
            <person name="Alioto T."/>
            <person name="Gomez Garrido J."/>
        </authorList>
    </citation>
    <scope>NUCLEOTIDE SEQUENCE [LARGE SCALE GENOMIC DNA]</scope>
</reference>
<evidence type="ECO:0000256" key="1">
    <source>
        <dbReference type="SAM" id="MobiDB-lite"/>
    </source>
</evidence>
<evidence type="ECO:0000313" key="3">
    <source>
        <dbReference type="Proteomes" id="UP001314229"/>
    </source>
</evidence>
<dbReference type="Proteomes" id="UP001314229">
    <property type="component" value="Unassembled WGS sequence"/>
</dbReference>
<feature type="compositionally biased region" description="Polar residues" evidence="1">
    <location>
        <begin position="850"/>
        <end position="859"/>
    </location>
</feature>
<feature type="compositionally biased region" description="Polar residues" evidence="1">
    <location>
        <begin position="7"/>
        <end position="19"/>
    </location>
</feature>
<feature type="compositionally biased region" description="Basic and acidic residues" evidence="1">
    <location>
        <begin position="119"/>
        <end position="135"/>
    </location>
</feature>
<feature type="region of interest" description="Disordered" evidence="1">
    <location>
        <begin position="1023"/>
        <end position="1052"/>
    </location>
</feature>
<organism evidence="2 3">
    <name type="scientific">Scomber scombrus</name>
    <name type="common">Atlantic mackerel</name>
    <name type="synonym">Scomber vernalis</name>
    <dbReference type="NCBI Taxonomy" id="13677"/>
    <lineage>
        <taxon>Eukaryota</taxon>
        <taxon>Metazoa</taxon>
        <taxon>Chordata</taxon>
        <taxon>Craniata</taxon>
        <taxon>Vertebrata</taxon>
        <taxon>Euteleostomi</taxon>
        <taxon>Actinopterygii</taxon>
        <taxon>Neopterygii</taxon>
        <taxon>Teleostei</taxon>
        <taxon>Neoteleostei</taxon>
        <taxon>Acanthomorphata</taxon>
        <taxon>Pelagiaria</taxon>
        <taxon>Scombriformes</taxon>
        <taxon>Scombridae</taxon>
        <taxon>Scomber</taxon>
    </lineage>
</organism>
<feature type="region of interest" description="Disordered" evidence="1">
    <location>
        <begin position="834"/>
        <end position="859"/>
    </location>
</feature>
<name>A0AAV1NYH5_SCOSC</name>
<feature type="region of interest" description="Disordered" evidence="1">
    <location>
        <begin position="1"/>
        <end position="26"/>
    </location>
</feature>